<evidence type="ECO:0000256" key="1">
    <source>
        <dbReference type="SAM" id="Coils"/>
    </source>
</evidence>
<feature type="coiled-coil region" evidence="1">
    <location>
        <begin position="560"/>
        <end position="587"/>
    </location>
</feature>
<accession>A0A401NS60</accession>
<protein>
    <recommendedName>
        <fullName evidence="4">Transmembrane protein 232</fullName>
    </recommendedName>
</protein>
<dbReference type="PANTHER" id="PTHR28651">
    <property type="entry name" value="TRANSMEMBRANE PROTEIN 232"/>
    <property type="match status" value="1"/>
</dbReference>
<dbReference type="Pfam" id="PF15877">
    <property type="entry name" value="TMEM232"/>
    <property type="match status" value="1"/>
</dbReference>
<feature type="non-terminal residue" evidence="2">
    <location>
        <position position="1"/>
    </location>
</feature>
<sequence length="611" mass="69510">KKLFCRQSFIKKPLNYLQSSKHLRNPFEVTEEFVQELKCAKEQKEKEQMIDMAQKMLTRNKRKVGLNTLGSGNHVNLPLAWTELALLVQCKGKIQEEALDILLISLDHAPLHPDQIPVLFFLAESVLFWICADAVKQSYLYTCEVKIIKLGFLTFLRLLIFHLAGLVQAFKECKYRLHIYLAGLPEREVCYQSYPNVLLGVRFIIKTGEIICGSLRPSGEYCHGTDDLDKELNTNLYSQLKTGCQCHRQVTEPLQKACNISPVLRECLLVWIYVKHKIQLLDDILKHLLLREQLCNTNWIDSALSLLLLGEAAKMNMTCLKALTELGSILISRLSSHSLNQENVSTEDLNVCSLQLSHLYCCILGDICLFGSTSEIQKAALIGCGNSSKQPNRTSAPGLLQLLQIQPATTPGDDQDSGWWVRYGAAYSLEKICHILYGDKNQEGLRNAAWNALQKHQSLEQDTRVLAAIKVAEAELNGPINPFINTSSKTSSSLKSSVAIHSLGWRIANILSQLCLPPVVPYIALPRMQPQRPIHSRSPLQKQLKVEKKPARLSLRQKWRKELQAKMEDEEKKRELQLQEKQKITADDFNEMMKRKEERFNKKSTPYEIPL</sequence>
<evidence type="ECO:0008006" key="4">
    <source>
        <dbReference type="Google" id="ProtNLM"/>
    </source>
</evidence>
<dbReference type="InterPro" id="IPR031747">
    <property type="entry name" value="TMEM232"/>
</dbReference>
<reference evidence="2 3" key="1">
    <citation type="journal article" date="2018" name="Nat. Ecol. Evol.">
        <title>Shark genomes provide insights into elasmobranch evolution and the origin of vertebrates.</title>
        <authorList>
            <person name="Hara Y"/>
            <person name="Yamaguchi K"/>
            <person name="Onimaru K"/>
            <person name="Kadota M"/>
            <person name="Koyanagi M"/>
            <person name="Keeley SD"/>
            <person name="Tatsumi K"/>
            <person name="Tanaka K"/>
            <person name="Motone F"/>
            <person name="Kageyama Y"/>
            <person name="Nozu R"/>
            <person name="Adachi N"/>
            <person name="Nishimura O"/>
            <person name="Nakagawa R"/>
            <person name="Tanegashima C"/>
            <person name="Kiyatake I"/>
            <person name="Matsumoto R"/>
            <person name="Murakumo K"/>
            <person name="Nishida K"/>
            <person name="Terakita A"/>
            <person name="Kuratani S"/>
            <person name="Sato K"/>
            <person name="Hyodo S Kuraku.S."/>
        </authorList>
    </citation>
    <scope>NUCLEOTIDE SEQUENCE [LARGE SCALE GENOMIC DNA]</scope>
</reference>
<proteinExistence type="predicted"/>
<gene>
    <name evidence="2" type="ORF">scyTo_0014672</name>
</gene>
<dbReference type="OMA" id="DHHWQEE"/>
<dbReference type="EMBL" id="BFAA01007963">
    <property type="protein sequence ID" value="GCB63741.1"/>
    <property type="molecule type" value="Genomic_DNA"/>
</dbReference>
<keyword evidence="1" id="KW-0175">Coiled coil</keyword>
<dbReference type="STRING" id="75743.A0A401NS60"/>
<keyword evidence="3" id="KW-1185">Reference proteome</keyword>
<evidence type="ECO:0000313" key="3">
    <source>
        <dbReference type="Proteomes" id="UP000288216"/>
    </source>
</evidence>
<dbReference type="PANTHER" id="PTHR28651:SF1">
    <property type="entry name" value="TRANSMEMBRANE PROTEIN 232"/>
    <property type="match status" value="1"/>
</dbReference>
<comment type="caution">
    <text evidence="2">The sequence shown here is derived from an EMBL/GenBank/DDBJ whole genome shotgun (WGS) entry which is preliminary data.</text>
</comment>
<name>A0A401NS60_SCYTO</name>
<dbReference type="OrthoDB" id="10016194at2759"/>
<organism evidence="2 3">
    <name type="scientific">Scyliorhinus torazame</name>
    <name type="common">Cloudy catshark</name>
    <name type="synonym">Catulus torazame</name>
    <dbReference type="NCBI Taxonomy" id="75743"/>
    <lineage>
        <taxon>Eukaryota</taxon>
        <taxon>Metazoa</taxon>
        <taxon>Chordata</taxon>
        <taxon>Craniata</taxon>
        <taxon>Vertebrata</taxon>
        <taxon>Chondrichthyes</taxon>
        <taxon>Elasmobranchii</taxon>
        <taxon>Galeomorphii</taxon>
        <taxon>Galeoidea</taxon>
        <taxon>Carcharhiniformes</taxon>
        <taxon>Scyliorhinidae</taxon>
        <taxon>Scyliorhinus</taxon>
    </lineage>
</organism>
<evidence type="ECO:0000313" key="2">
    <source>
        <dbReference type="EMBL" id="GCB63741.1"/>
    </source>
</evidence>
<dbReference type="Proteomes" id="UP000288216">
    <property type="component" value="Unassembled WGS sequence"/>
</dbReference>
<dbReference type="AlphaFoldDB" id="A0A401NS60"/>